<sequence length="329" mass="36490">MAMPKCSTAPSSFQFLLFLQLPNHLAKRNSPQEANNSTPSRQTFHPSSTSYLPDPAAAESRYNPSPPRYPFGETGPLHLDGAEESFGEQDAAPYAPPNSEAVDIQNSDALPRNLQEALQHLRTPKWIPISGSHSVPHTAQDRLEYVNRVADALQNVSSVLDGAVNWRQMSRFLDGGVWTREDVYATAHVVVDMAVRMHTIGAVSMTFKDPDMQPDATNAGLTFSDRMEWFCMLVKEFKGAADVIMHGRDIEEFLAGALSSQLGYERRYAPEIYQARRNPAQQSHRQFIFPASDPIPTVSPYILAEQASARLQAVLGLQPGQVPNPEFLK</sequence>
<evidence type="ECO:0000313" key="3">
    <source>
        <dbReference type="Proteomes" id="UP000800093"/>
    </source>
</evidence>
<organism evidence="2 3">
    <name type="scientific">Lojkania enalia</name>
    <dbReference type="NCBI Taxonomy" id="147567"/>
    <lineage>
        <taxon>Eukaryota</taxon>
        <taxon>Fungi</taxon>
        <taxon>Dikarya</taxon>
        <taxon>Ascomycota</taxon>
        <taxon>Pezizomycotina</taxon>
        <taxon>Dothideomycetes</taxon>
        <taxon>Pleosporomycetidae</taxon>
        <taxon>Pleosporales</taxon>
        <taxon>Pleosporales incertae sedis</taxon>
        <taxon>Lojkania</taxon>
    </lineage>
</organism>
<dbReference type="EMBL" id="ML986658">
    <property type="protein sequence ID" value="KAF2261418.1"/>
    <property type="molecule type" value="Genomic_DNA"/>
</dbReference>
<feature type="region of interest" description="Disordered" evidence="1">
    <location>
        <begin position="27"/>
        <end position="81"/>
    </location>
</feature>
<proteinExistence type="predicted"/>
<accession>A0A9P4N1C5</accession>
<name>A0A9P4N1C5_9PLEO</name>
<evidence type="ECO:0000313" key="2">
    <source>
        <dbReference type="EMBL" id="KAF2261418.1"/>
    </source>
</evidence>
<reference evidence="3" key="1">
    <citation type="journal article" date="2020" name="Stud. Mycol.">
        <title>101 Dothideomycetes genomes: A test case for predicting lifestyles and emergence of pathogens.</title>
        <authorList>
            <person name="Haridas S."/>
            <person name="Albert R."/>
            <person name="Binder M."/>
            <person name="Bloem J."/>
            <person name="LaButti K."/>
            <person name="Salamov A."/>
            <person name="Andreopoulos B."/>
            <person name="Baker S."/>
            <person name="Barry K."/>
            <person name="Bills G."/>
            <person name="Bluhm B."/>
            <person name="Cannon C."/>
            <person name="Castanera R."/>
            <person name="Culley D."/>
            <person name="Daum C."/>
            <person name="Ezra D."/>
            <person name="Gonzalez J."/>
            <person name="Henrissat B."/>
            <person name="Kuo A."/>
            <person name="Liang C."/>
            <person name="Lipzen A."/>
            <person name="Lutzoni F."/>
            <person name="Magnuson J."/>
            <person name="Mondo S."/>
            <person name="Nolan M."/>
            <person name="Ohm R."/>
            <person name="Pangilinan J."/>
            <person name="Park H.-J."/>
            <person name="Ramirez L."/>
            <person name="Alfaro M."/>
            <person name="Sun H."/>
            <person name="Tritt A."/>
            <person name="Yoshinaga Y."/>
            <person name="Zwiers L.-H."/>
            <person name="Turgeon B."/>
            <person name="Goodwin S."/>
            <person name="Spatafora J."/>
            <person name="Crous P."/>
            <person name="Grigoriev I."/>
        </authorList>
    </citation>
    <scope>NUCLEOTIDE SEQUENCE [LARGE SCALE GENOMIC DNA]</scope>
    <source>
        <strain evidence="3">CBS 304.66</strain>
    </source>
</reference>
<gene>
    <name evidence="2" type="ORF">CC78DRAFT_570572</name>
</gene>
<keyword evidence="3" id="KW-1185">Reference proteome</keyword>
<evidence type="ECO:0000256" key="1">
    <source>
        <dbReference type="SAM" id="MobiDB-lite"/>
    </source>
</evidence>
<protein>
    <submittedName>
        <fullName evidence="2">Uncharacterized protein</fullName>
    </submittedName>
</protein>
<dbReference type="OrthoDB" id="3800736at2759"/>
<feature type="compositionally biased region" description="Polar residues" evidence="1">
    <location>
        <begin position="29"/>
        <end position="51"/>
    </location>
</feature>
<dbReference type="AlphaFoldDB" id="A0A9P4N1C5"/>
<comment type="caution">
    <text evidence="2">The sequence shown here is derived from an EMBL/GenBank/DDBJ whole genome shotgun (WGS) entry which is preliminary data.</text>
</comment>
<dbReference type="Proteomes" id="UP000800093">
    <property type="component" value="Unassembled WGS sequence"/>
</dbReference>